<dbReference type="SUPFAM" id="SSF55957">
    <property type="entry name" value="Phosphoglucomutase, C-terminal domain"/>
    <property type="match status" value="1"/>
</dbReference>
<dbReference type="GO" id="GO:0005975">
    <property type="term" value="P:carbohydrate metabolic process"/>
    <property type="evidence" value="ECO:0007669"/>
    <property type="project" value="InterPro"/>
</dbReference>
<dbReference type="EMBL" id="PFAZ01000009">
    <property type="protein sequence ID" value="PIR88917.1"/>
    <property type="molecule type" value="Genomic_DNA"/>
</dbReference>
<keyword evidence="4" id="KW-0460">Magnesium</keyword>
<reference evidence="10" key="1">
    <citation type="submission" date="2017-09" db="EMBL/GenBank/DDBJ databases">
        <title>Depth-based differentiation of microbial function through sediment-hosted aquifers and enrichment of novel symbionts in the deep terrestrial subsurface.</title>
        <authorList>
            <person name="Probst A.J."/>
            <person name="Ladd B."/>
            <person name="Jarett J.K."/>
            <person name="Geller-Mcgrath D.E."/>
            <person name="Sieber C.M.K."/>
            <person name="Emerson J.B."/>
            <person name="Anantharaman K."/>
            <person name="Thomas B.C."/>
            <person name="Malmstrom R."/>
            <person name="Stieglmeier M."/>
            <person name="Klingl A."/>
            <person name="Woyke T."/>
            <person name="Ryan C.M."/>
            <person name="Banfield J.F."/>
        </authorList>
    </citation>
    <scope>NUCLEOTIDE SEQUENCE [LARGE SCALE GENOMIC DNA]</scope>
</reference>
<accession>A0A2H0URA6</accession>
<dbReference type="PANTHER" id="PTHR43771">
    <property type="entry name" value="PHOSPHOMANNOMUTASE"/>
    <property type="match status" value="1"/>
</dbReference>
<dbReference type="InterPro" id="IPR005846">
    <property type="entry name" value="A-D-PHexomutase_a/b/a-III"/>
</dbReference>
<evidence type="ECO:0000313" key="10">
    <source>
        <dbReference type="Proteomes" id="UP000231157"/>
    </source>
</evidence>
<dbReference type="Gene3D" id="3.30.310.50">
    <property type="entry name" value="Alpha-D-phosphohexomutase, C-terminal domain"/>
    <property type="match status" value="1"/>
</dbReference>
<evidence type="ECO:0000256" key="3">
    <source>
        <dbReference type="ARBA" id="ARBA00022723"/>
    </source>
</evidence>
<dbReference type="GO" id="GO:0016868">
    <property type="term" value="F:intramolecular phosphotransferase activity"/>
    <property type="evidence" value="ECO:0007669"/>
    <property type="project" value="InterPro"/>
</dbReference>
<dbReference type="PRINTS" id="PR00509">
    <property type="entry name" value="PGMPMM"/>
</dbReference>
<evidence type="ECO:0000256" key="4">
    <source>
        <dbReference type="ARBA" id="ARBA00022842"/>
    </source>
</evidence>
<evidence type="ECO:0000256" key="5">
    <source>
        <dbReference type="ARBA" id="ARBA00023235"/>
    </source>
</evidence>
<feature type="domain" description="Alpha-D-phosphohexomutase alpha/beta/alpha" evidence="7">
    <location>
        <begin position="6"/>
        <end position="108"/>
    </location>
</feature>
<dbReference type="InterPro" id="IPR016055">
    <property type="entry name" value="A-D-PHexomutase_a/b/a-I/II/III"/>
</dbReference>
<keyword evidence="5" id="KW-0413">Isomerase</keyword>
<sequence length="306" mass="34943">MNNTNYTKEYAKFLQSRLNLTSKIKAVFDLSNGTAGIVLEELKNLNPNNLEIILINETPDPNFSAHGPNPLKEGAMEGLKQEVKKQNADIGIIVDADEDRVFFIDNKGDEIHPDKAAILIALEFNGPVIIDVRSGYPIREWLKENNRSVIDCRVGHYFIKKMMREKDIAFGAEVSGHYYFKDFLYADSGLRASMSMLNALSKLKEKNTSLSEWEKSSLKTYRIPETNYKVSDKQIIIEKIQNAFISEIKNSNNLDGIRIECGEGENMWWFSVRPSNTENLLRLNVEAKKEEVLKEGVKRLEGYIKN</sequence>
<comment type="cofactor">
    <cofactor evidence="1">
        <name>Mg(2+)</name>
        <dbReference type="ChEBI" id="CHEBI:18420"/>
    </cofactor>
</comment>
<feature type="domain" description="Alpha-D-phosphohexomutase C-terminal" evidence="6">
    <location>
        <begin position="225"/>
        <end position="298"/>
    </location>
</feature>
<evidence type="ECO:0000256" key="1">
    <source>
        <dbReference type="ARBA" id="ARBA00001946"/>
    </source>
</evidence>
<keyword evidence="3" id="KW-0479">Metal-binding</keyword>
<dbReference type="SUPFAM" id="SSF53738">
    <property type="entry name" value="Phosphoglucomutase, first 3 domains"/>
    <property type="match status" value="2"/>
</dbReference>
<comment type="caution">
    <text evidence="9">The sequence shown here is derived from an EMBL/GenBank/DDBJ whole genome shotgun (WGS) entry which is preliminary data.</text>
</comment>
<evidence type="ECO:0000256" key="2">
    <source>
        <dbReference type="ARBA" id="ARBA00022553"/>
    </source>
</evidence>
<dbReference type="InterPro" id="IPR005843">
    <property type="entry name" value="A-D-PHexomutase_C"/>
</dbReference>
<proteinExistence type="predicted"/>
<evidence type="ECO:0000259" key="7">
    <source>
        <dbReference type="Pfam" id="PF02879"/>
    </source>
</evidence>
<dbReference type="Gene3D" id="3.40.120.10">
    <property type="entry name" value="Alpha-D-Glucose-1,6-Bisphosphate, subunit A, domain 3"/>
    <property type="match status" value="2"/>
</dbReference>
<evidence type="ECO:0000259" key="6">
    <source>
        <dbReference type="Pfam" id="PF00408"/>
    </source>
</evidence>
<dbReference type="InterPro" id="IPR005841">
    <property type="entry name" value="Alpha-D-phosphohexomutase_SF"/>
</dbReference>
<dbReference type="InterPro" id="IPR036900">
    <property type="entry name" value="A-D-PHexomutase_C_sf"/>
</dbReference>
<gene>
    <name evidence="9" type="ORF">COU07_03400</name>
</gene>
<dbReference type="Pfam" id="PF02880">
    <property type="entry name" value="PGM_PMM_III"/>
    <property type="match status" value="1"/>
</dbReference>
<feature type="domain" description="Alpha-D-phosphohexomutase alpha/beta/alpha" evidence="8">
    <location>
        <begin position="114"/>
        <end position="221"/>
    </location>
</feature>
<dbReference type="GO" id="GO:0046872">
    <property type="term" value="F:metal ion binding"/>
    <property type="evidence" value="ECO:0007669"/>
    <property type="project" value="UniProtKB-KW"/>
</dbReference>
<name>A0A2H0URA6_9BACT</name>
<dbReference type="AlphaFoldDB" id="A0A2H0URA6"/>
<evidence type="ECO:0000313" key="9">
    <source>
        <dbReference type="EMBL" id="PIR88917.1"/>
    </source>
</evidence>
<protein>
    <recommendedName>
        <fullName evidence="11">Phosphomannomutase/phosphoglucomutase</fullName>
    </recommendedName>
</protein>
<dbReference type="PANTHER" id="PTHR43771:SF1">
    <property type="entry name" value="PHOSPHOMANNOMUTASE"/>
    <property type="match status" value="1"/>
</dbReference>
<evidence type="ECO:0008006" key="11">
    <source>
        <dbReference type="Google" id="ProtNLM"/>
    </source>
</evidence>
<keyword evidence="2" id="KW-0597">Phosphoprotein</keyword>
<dbReference type="InterPro" id="IPR005845">
    <property type="entry name" value="A-D-PHexomutase_a/b/a-II"/>
</dbReference>
<dbReference type="Pfam" id="PF02879">
    <property type="entry name" value="PGM_PMM_II"/>
    <property type="match status" value="1"/>
</dbReference>
<organism evidence="9 10">
    <name type="scientific">Candidatus Harrisonbacteria bacterium CG10_big_fil_rev_8_21_14_0_10_40_38</name>
    <dbReference type="NCBI Taxonomy" id="1974583"/>
    <lineage>
        <taxon>Bacteria</taxon>
        <taxon>Candidatus Harrisoniibacteriota</taxon>
    </lineage>
</organism>
<dbReference type="Pfam" id="PF00408">
    <property type="entry name" value="PGM_PMM_IV"/>
    <property type="match status" value="1"/>
</dbReference>
<dbReference type="Proteomes" id="UP000231157">
    <property type="component" value="Unassembled WGS sequence"/>
</dbReference>
<evidence type="ECO:0000259" key="8">
    <source>
        <dbReference type="Pfam" id="PF02880"/>
    </source>
</evidence>